<evidence type="ECO:0000313" key="1">
    <source>
        <dbReference type="EMBL" id="EYB96833.1"/>
    </source>
</evidence>
<organism evidence="1 2">
    <name type="scientific">Ancylostoma ceylanicum</name>
    <dbReference type="NCBI Taxonomy" id="53326"/>
    <lineage>
        <taxon>Eukaryota</taxon>
        <taxon>Metazoa</taxon>
        <taxon>Ecdysozoa</taxon>
        <taxon>Nematoda</taxon>
        <taxon>Chromadorea</taxon>
        <taxon>Rhabditida</taxon>
        <taxon>Rhabditina</taxon>
        <taxon>Rhabditomorpha</taxon>
        <taxon>Strongyloidea</taxon>
        <taxon>Ancylostomatidae</taxon>
        <taxon>Ancylostomatinae</taxon>
        <taxon>Ancylostoma</taxon>
    </lineage>
</organism>
<comment type="caution">
    <text evidence="1">The sequence shown here is derived from an EMBL/GenBank/DDBJ whole genome shotgun (WGS) entry which is preliminary data.</text>
</comment>
<keyword evidence="2" id="KW-1185">Reference proteome</keyword>
<name>A0A016T1G0_9BILA</name>
<proteinExistence type="predicted"/>
<dbReference type="Proteomes" id="UP000024635">
    <property type="component" value="Unassembled WGS sequence"/>
</dbReference>
<dbReference type="AlphaFoldDB" id="A0A016T1G0"/>
<accession>A0A016T1G0</accession>
<reference evidence="2" key="1">
    <citation type="journal article" date="2015" name="Nat. Genet.">
        <title>The genome and transcriptome of the zoonotic hookworm Ancylostoma ceylanicum identify infection-specific gene families.</title>
        <authorList>
            <person name="Schwarz E.M."/>
            <person name="Hu Y."/>
            <person name="Antoshechkin I."/>
            <person name="Miller M.M."/>
            <person name="Sternberg P.W."/>
            <person name="Aroian R.V."/>
        </authorList>
    </citation>
    <scope>NUCLEOTIDE SEQUENCE</scope>
    <source>
        <strain evidence="2">HY135</strain>
    </source>
</reference>
<gene>
    <name evidence="1" type="primary">Acey_s0146.g2527</name>
    <name evidence="1" type="ORF">Y032_0146g2527</name>
</gene>
<dbReference type="EMBL" id="JARK01001482">
    <property type="protein sequence ID" value="EYB96833.1"/>
    <property type="molecule type" value="Genomic_DNA"/>
</dbReference>
<sequence>MTESPLNSLRLTGGMSSKTMSPLMIYIDGSALSCARSVERLRARRACCAAAVRPACNSGPAFALSNEDAVRQIQVQLKKIQKHEKTGRASHAPQAVRARELSTDCTQGSDSELCKAELLRRKSACAAQTVKLTQFLGCALNDVRQCEENLLNNCRKEKRRKFATTIPMRDRPSAEAVDAWLNSSRKFRRCLVFLPFCLFCSLFAGPAF</sequence>
<protein>
    <submittedName>
        <fullName evidence="1">Uncharacterized protein</fullName>
    </submittedName>
</protein>
<evidence type="ECO:0000313" key="2">
    <source>
        <dbReference type="Proteomes" id="UP000024635"/>
    </source>
</evidence>